<comment type="similarity">
    <text evidence="1">Belongs to the aldo/keto reductase family.</text>
</comment>
<keyword evidence="3" id="KW-0560">Oxidoreductase</keyword>
<evidence type="ECO:0000256" key="1">
    <source>
        <dbReference type="ARBA" id="ARBA00007905"/>
    </source>
</evidence>
<keyword evidence="9" id="KW-1185">Reference proteome</keyword>
<dbReference type="PROSITE" id="PS00062">
    <property type="entry name" value="ALDOKETO_REDUCTASE_2"/>
    <property type="match status" value="1"/>
</dbReference>
<accession>A0A840I1Y4</accession>
<evidence type="ECO:0000256" key="3">
    <source>
        <dbReference type="ARBA" id="ARBA00023002"/>
    </source>
</evidence>
<evidence type="ECO:0000313" key="8">
    <source>
        <dbReference type="EMBL" id="MBB4659026.1"/>
    </source>
</evidence>
<dbReference type="SUPFAM" id="SSF51430">
    <property type="entry name" value="NAD(P)-linked oxidoreductase"/>
    <property type="match status" value="1"/>
</dbReference>
<feature type="active site" description="Proton donor" evidence="4">
    <location>
        <position position="47"/>
    </location>
</feature>
<dbReference type="PIRSF" id="PIRSF000097">
    <property type="entry name" value="AKR"/>
    <property type="match status" value="1"/>
</dbReference>
<sequence length="283" mass="31589">MLYHTTDHAKIPRLGLGTWELRGDDAAYAVAKAIEIGYRHIDTAQAYENEEAVGRGIRDSGVPRDELFVTTKIWTDRIEKEEVVGALAESLDKLQMDQVDLTLLHWPVNDMPIDAQVSQLAACKTSGKSKLIGVSNYNQEQLLTALAATDERLSAIQCEYHPFLDQDPILKTARGFDMLFTSYSPIGRGAKGELMENAGVKRVAEYRGKTPTQVILRWHLQQANVAAIPKSSSEDHLRENFDIFGWDLTATDMKTLYGLIKPDGRMINPDWSPKWDTGVAEAA</sequence>
<dbReference type="InterPro" id="IPR018170">
    <property type="entry name" value="Aldo/ket_reductase_CS"/>
</dbReference>
<dbReference type="Proteomes" id="UP000563524">
    <property type="component" value="Unassembled WGS sequence"/>
</dbReference>
<dbReference type="AlphaFoldDB" id="A0A840I1Y4"/>
<dbReference type="Gene3D" id="3.20.20.100">
    <property type="entry name" value="NADP-dependent oxidoreductase domain"/>
    <property type="match status" value="1"/>
</dbReference>
<dbReference type="InterPro" id="IPR036812">
    <property type="entry name" value="NAD(P)_OxRdtase_dom_sf"/>
</dbReference>
<name>A0A840I1Y4_9PROT</name>
<organism evidence="8 9">
    <name type="scientific">Parvularcula dongshanensis</name>
    <dbReference type="NCBI Taxonomy" id="1173995"/>
    <lineage>
        <taxon>Bacteria</taxon>
        <taxon>Pseudomonadati</taxon>
        <taxon>Pseudomonadota</taxon>
        <taxon>Alphaproteobacteria</taxon>
        <taxon>Parvularculales</taxon>
        <taxon>Parvularculaceae</taxon>
        <taxon>Parvularcula</taxon>
    </lineage>
</organism>
<dbReference type="PROSITE" id="PS00798">
    <property type="entry name" value="ALDOKETO_REDUCTASE_1"/>
    <property type="match status" value="1"/>
</dbReference>
<dbReference type="PANTHER" id="PTHR43827:SF3">
    <property type="entry name" value="NADP-DEPENDENT OXIDOREDUCTASE DOMAIN-CONTAINING PROTEIN"/>
    <property type="match status" value="1"/>
</dbReference>
<proteinExistence type="inferred from homology"/>
<dbReference type="Pfam" id="PF00248">
    <property type="entry name" value="Aldo_ket_red"/>
    <property type="match status" value="1"/>
</dbReference>
<gene>
    <name evidence="8" type="ORF">GGQ59_001540</name>
</gene>
<evidence type="ECO:0000313" key="9">
    <source>
        <dbReference type="Proteomes" id="UP000563524"/>
    </source>
</evidence>
<dbReference type="GO" id="GO:0016616">
    <property type="term" value="F:oxidoreductase activity, acting on the CH-OH group of donors, NAD or NADP as acceptor"/>
    <property type="evidence" value="ECO:0007669"/>
    <property type="project" value="UniProtKB-ARBA"/>
</dbReference>
<dbReference type="RefSeq" id="WP_183817188.1">
    <property type="nucleotide sequence ID" value="NZ_JACHOB010000002.1"/>
</dbReference>
<evidence type="ECO:0000256" key="2">
    <source>
        <dbReference type="ARBA" id="ARBA00022857"/>
    </source>
</evidence>
<reference evidence="8 9" key="1">
    <citation type="submission" date="2020-08" db="EMBL/GenBank/DDBJ databases">
        <title>Genomic Encyclopedia of Type Strains, Phase IV (KMG-IV): sequencing the most valuable type-strain genomes for metagenomic binning, comparative biology and taxonomic classification.</title>
        <authorList>
            <person name="Goeker M."/>
        </authorList>
    </citation>
    <scope>NUCLEOTIDE SEQUENCE [LARGE SCALE GENOMIC DNA]</scope>
    <source>
        <strain evidence="8 9">DSM 102850</strain>
    </source>
</reference>
<feature type="site" description="Lowers pKa of active site Tyr" evidence="6">
    <location>
        <position position="72"/>
    </location>
</feature>
<comment type="caution">
    <text evidence="8">The sequence shown here is derived from an EMBL/GenBank/DDBJ whole genome shotgun (WGS) entry which is preliminary data.</text>
</comment>
<feature type="binding site" evidence="5">
    <location>
        <position position="105"/>
    </location>
    <ligand>
        <name>substrate</name>
    </ligand>
</feature>
<dbReference type="InterPro" id="IPR023210">
    <property type="entry name" value="NADP_OxRdtase_dom"/>
</dbReference>
<protein>
    <submittedName>
        <fullName evidence="8">Diketogulonate reductase-like aldo/keto reductase</fullName>
    </submittedName>
</protein>
<dbReference type="PRINTS" id="PR00069">
    <property type="entry name" value="ALDKETRDTASE"/>
</dbReference>
<dbReference type="EMBL" id="JACHOB010000002">
    <property type="protein sequence ID" value="MBB4659026.1"/>
    <property type="molecule type" value="Genomic_DNA"/>
</dbReference>
<keyword evidence="2" id="KW-0521">NADP</keyword>
<evidence type="ECO:0000256" key="5">
    <source>
        <dbReference type="PIRSR" id="PIRSR000097-2"/>
    </source>
</evidence>
<evidence type="ECO:0000259" key="7">
    <source>
        <dbReference type="Pfam" id="PF00248"/>
    </source>
</evidence>
<evidence type="ECO:0000256" key="6">
    <source>
        <dbReference type="PIRSR" id="PIRSR000097-3"/>
    </source>
</evidence>
<dbReference type="PANTHER" id="PTHR43827">
    <property type="entry name" value="2,5-DIKETO-D-GLUCONIC ACID REDUCTASE"/>
    <property type="match status" value="1"/>
</dbReference>
<evidence type="ECO:0000256" key="4">
    <source>
        <dbReference type="PIRSR" id="PIRSR000097-1"/>
    </source>
</evidence>
<feature type="domain" description="NADP-dependent oxidoreductase" evidence="7">
    <location>
        <begin position="13"/>
        <end position="257"/>
    </location>
</feature>
<dbReference type="InterPro" id="IPR020471">
    <property type="entry name" value="AKR"/>
</dbReference>